<keyword evidence="2 3" id="KW-0479">Metal-binding</keyword>
<feature type="binding site" evidence="3">
    <location>
        <position position="102"/>
    </location>
    <ligand>
        <name>a divalent metal cation</name>
        <dbReference type="ChEBI" id="CHEBI:60240"/>
        <label>1</label>
    </ligand>
</feature>
<evidence type="ECO:0000313" key="5">
    <source>
        <dbReference type="Proteomes" id="UP000004221"/>
    </source>
</evidence>
<organism evidence="4 5">
    <name type="scientific">Nitrolancea hollandica Lb</name>
    <dbReference type="NCBI Taxonomy" id="1129897"/>
    <lineage>
        <taxon>Bacteria</taxon>
        <taxon>Pseudomonadati</taxon>
        <taxon>Thermomicrobiota</taxon>
        <taxon>Thermomicrobia</taxon>
        <taxon>Sphaerobacterales</taxon>
        <taxon>Sphaerobacterineae</taxon>
        <taxon>Sphaerobacteraceae</taxon>
        <taxon>Nitrolancea</taxon>
    </lineage>
</organism>
<dbReference type="NCBIfam" id="TIGR00486">
    <property type="entry name" value="YbgI_SA1388"/>
    <property type="match status" value="1"/>
</dbReference>
<name>I4EKX6_9BACT</name>
<dbReference type="SUPFAM" id="SSF102705">
    <property type="entry name" value="NIF3 (NGG1p interacting factor 3)-like"/>
    <property type="match status" value="1"/>
</dbReference>
<gene>
    <name evidence="4" type="ORF">NITHO_4860006</name>
</gene>
<dbReference type="InterPro" id="IPR036069">
    <property type="entry name" value="DUF34/NIF3_sf"/>
</dbReference>
<protein>
    <recommendedName>
        <fullName evidence="6">Nif3-like dinuclear metal center hexameric protein</fullName>
    </recommendedName>
</protein>
<dbReference type="Pfam" id="PF01784">
    <property type="entry name" value="DUF34_NIF3"/>
    <property type="match status" value="1"/>
</dbReference>
<evidence type="ECO:0000313" key="4">
    <source>
        <dbReference type="EMBL" id="CCF85338.1"/>
    </source>
</evidence>
<proteinExistence type="inferred from homology"/>
<dbReference type="Gene3D" id="3.40.1390.30">
    <property type="entry name" value="NIF3 (NGG1p interacting factor 3)-like"/>
    <property type="match status" value="2"/>
</dbReference>
<dbReference type="InterPro" id="IPR002678">
    <property type="entry name" value="DUF34/NIF3"/>
</dbReference>
<feature type="binding site" evidence="3">
    <location>
        <position position="224"/>
    </location>
    <ligand>
        <name>a divalent metal cation</name>
        <dbReference type="ChEBI" id="CHEBI:60240"/>
        <label>1</label>
    </ligand>
</feature>
<dbReference type="PANTHER" id="PTHR13799:SF14">
    <property type="entry name" value="GTP CYCLOHYDROLASE 1 TYPE 2 HOMOLOG"/>
    <property type="match status" value="1"/>
</dbReference>
<evidence type="ECO:0008006" key="6">
    <source>
        <dbReference type="Google" id="ProtNLM"/>
    </source>
</evidence>
<evidence type="ECO:0000256" key="1">
    <source>
        <dbReference type="ARBA" id="ARBA00006964"/>
    </source>
</evidence>
<feature type="binding site" evidence="3">
    <location>
        <position position="65"/>
    </location>
    <ligand>
        <name>a divalent metal cation</name>
        <dbReference type="ChEBI" id="CHEBI:60240"/>
        <label>1</label>
    </ligand>
</feature>
<dbReference type="OrthoDB" id="9792792at2"/>
<accession>I4EKX6</accession>
<feature type="binding site" evidence="3">
    <location>
        <position position="220"/>
    </location>
    <ligand>
        <name>a divalent metal cation</name>
        <dbReference type="ChEBI" id="CHEBI:60240"/>
        <label>1</label>
    </ligand>
</feature>
<comment type="caution">
    <text evidence="4">The sequence shown here is derived from an EMBL/GenBank/DDBJ whole genome shotgun (WGS) entry which is preliminary data.</text>
</comment>
<keyword evidence="5" id="KW-1185">Reference proteome</keyword>
<dbReference type="GO" id="GO:0005737">
    <property type="term" value="C:cytoplasm"/>
    <property type="evidence" value="ECO:0007669"/>
    <property type="project" value="TreeGrafter"/>
</dbReference>
<dbReference type="GO" id="GO:0046872">
    <property type="term" value="F:metal ion binding"/>
    <property type="evidence" value="ECO:0007669"/>
    <property type="project" value="UniProtKB-KW"/>
</dbReference>
<evidence type="ECO:0000256" key="3">
    <source>
        <dbReference type="PIRSR" id="PIRSR602678-1"/>
    </source>
</evidence>
<sequence length="252" mass="26637">MAATEDIVNFCNEYLDTGRFRDAAVNGLQIEGKPAIQRLATAVSISREVISSALAWKADAILVHHGLLWGQRSGPITGPFRTRLRFLLANDLNLIAYHLPLDAHPEVGNNALLARALGLTVARPFAPVDGQFIGFIATAPTQVPLLDLIGQVIEFTEREPIVLGGGPGHVDRVAILSGSGAFAIDEAAAAGCQVLLTGDARESTMALARELGITVIAAGHEATERGGVRALSALLSHQFGIEINFVNTPNPI</sequence>
<comment type="similarity">
    <text evidence="1">Belongs to the GTP cyclohydrolase I type 2/NIF3 family.</text>
</comment>
<reference evidence="4 5" key="1">
    <citation type="journal article" date="2012" name="ISME J.">
        <title>Nitrification expanded: discovery, physiology and genomics of a nitrite-oxidizing bacterium from the phylum Chloroflexi.</title>
        <authorList>
            <person name="Sorokin D.Y."/>
            <person name="Lucker S."/>
            <person name="Vejmelkova D."/>
            <person name="Kostrikina N.A."/>
            <person name="Kleerebezem R."/>
            <person name="Rijpstra W.I."/>
            <person name="Damste J.S."/>
            <person name="Le Paslier D."/>
            <person name="Muyzer G."/>
            <person name="Wagner M."/>
            <person name="van Loosdrecht M.C."/>
            <person name="Daims H."/>
        </authorList>
    </citation>
    <scope>NUCLEOTIDE SEQUENCE [LARGE SCALE GENOMIC DNA]</scope>
    <source>
        <strain evidence="5">none</strain>
    </source>
</reference>
<dbReference type="AlphaFoldDB" id="I4EKX6"/>
<evidence type="ECO:0000256" key="2">
    <source>
        <dbReference type="ARBA" id="ARBA00022723"/>
    </source>
</evidence>
<dbReference type="EMBL" id="CAGS01000430">
    <property type="protein sequence ID" value="CCF85338.1"/>
    <property type="molecule type" value="Genomic_DNA"/>
</dbReference>
<dbReference type="RefSeq" id="WP_008480165.1">
    <property type="nucleotide sequence ID" value="NZ_CAGS01000430.1"/>
</dbReference>
<dbReference type="Proteomes" id="UP000004221">
    <property type="component" value="Unassembled WGS sequence"/>
</dbReference>
<dbReference type="PANTHER" id="PTHR13799">
    <property type="entry name" value="NGG1 INTERACTING FACTOR 3"/>
    <property type="match status" value="1"/>
</dbReference>
<feature type="binding site" evidence="3">
    <location>
        <position position="64"/>
    </location>
    <ligand>
        <name>a divalent metal cation</name>
        <dbReference type="ChEBI" id="CHEBI:60240"/>
        <label>2</label>
    </ligand>
</feature>